<name>X1BZN5_9ZZZZ</name>
<reference evidence="3" key="1">
    <citation type="journal article" date="2014" name="Front. Microbiol.">
        <title>High frequency of phylogenetically diverse reductive dehalogenase-homologous genes in deep subseafloor sedimentary metagenomes.</title>
        <authorList>
            <person name="Kawai M."/>
            <person name="Futagami T."/>
            <person name="Toyoda A."/>
            <person name="Takaki Y."/>
            <person name="Nishi S."/>
            <person name="Hori S."/>
            <person name="Arai W."/>
            <person name="Tsubouchi T."/>
            <person name="Morono Y."/>
            <person name="Uchiyama I."/>
            <person name="Ito T."/>
            <person name="Fujiyama A."/>
            <person name="Inagaki F."/>
            <person name="Takami H."/>
        </authorList>
    </citation>
    <scope>NUCLEOTIDE SEQUENCE</scope>
    <source>
        <strain evidence="3">Expedition CK06-06</strain>
    </source>
</reference>
<feature type="domain" description="Gfo/Idh/MocA-like oxidoreductase C-terminal" evidence="2">
    <location>
        <begin position="5"/>
        <end position="44"/>
    </location>
</feature>
<gene>
    <name evidence="3" type="ORF">S01H4_23391</name>
</gene>
<feature type="compositionally biased region" description="Basic and acidic residues" evidence="1">
    <location>
        <begin position="1"/>
        <end position="14"/>
    </location>
</feature>
<feature type="region of interest" description="Disordered" evidence="1">
    <location>
        <begin position="1"/>
        <end position="23"/>
    </location>
</feature>
<evidence type="ECO:0000313" key="3">
    <source>
        <dbReference type="EMBL" id="GAG77601.1"/>
    </source>
</evidence>
<evidence type="ECO:0000256" key="1">
    <source>
        <dbReference type="SAM" id="MobiDB-lite"/>
    </source>
</evidence>
<dbReference type="Gene3D" id="3.30.360.10">
    <property type="entry name" value="Dihydrodipicolinate Reductase, domain 2"/>
    <property type="match status" value="1"/>
</dbReference>
<evidence type="ECO:0000259" key="2">
    <source>
        <dbReference type="Pfam" id="PF02894"/>
    </source>
</evidence>
<sequence>YLEYIPSRKQENKEPSPNGEDGFQNVVIAIAAQKSYKENRPVKISEIVS</sequence>
<organism evidence="3">
    <name type="scientific">marine sediment metagenome</name>
    <dbReference type="NCBI Taxonomy" id="412755"/>
    <lineage>
        <taxon>unclassified sequences</taxon>
        <taxon>metagenomes</taxon>
        <taxon>ecological metagenomes</taxon>
    </lineage>
</organism>
<proteinExistence type="predicted"/>
<dbReference type="Pfam" id="PF02894">
    <property type="entry name" value="GFO_IDH_MocA_C"/>
    <property type="match status" value="1"/>
</dbReference>
<accession>X1BZN5</accession>
<dbReference type="EMBL" id="BART01010844">
    <property type="protein sequence ID" value="GAG77601.1"/>
    <property type="molecule type" value="Genomic_DNA"/>
</dbReference>
<comment type="caution">
    <text evidence="3">The sequence shown here is derived from an EMBL/GenBank/DDBJ whole genome shotgun (WGS) entry which is preliminary data.</text>
</comment>
<feature type="non-terminal residue" evidence="3">
    <location>
        <position position="1"/>
    </location>
</feature>
<dbReference type="InterPro" id="IPR004104">
    <property type="entry name" value="Gfo/Idh/MocA-like_OxRdtase_C"/>
</dbReference>
<protein>
    <recommendedName>
        <fullName evidence="2">Gfo/Idh/MocA-like oxidoreductase C-terminal domain-containing protein</fullName>
    </recommendedName>
</protein>
<dbReference type="AlphaFoldDB" id="X1BZN5"/>